<accession>M2XP33</accession>
<name>M2XP33_9PSEU</name>
<reference evidence="1 2" key="1">
    <citation type="journal article" date="2013" name="Genome Announc.">
        <title>Draft Genome Sequence of Amycolatopsis decaplanina Strain DSM 44594T.</title>
        <authorList>
            <person name="Kaur N."/>
            <person name="Kumar S."/>
            <person name="Bala M."/>
            <person name="Raghava G.P."/>
            <person name="Mayilraj S."/>
        </authorList>
    </citation>
    <scope>NUCLEOTIDE SEQUENCE [LARGE SCALE GENOMIC DNA]</scope>
    <source>
        <strain evidence="1 2">DSM 44594</strain>
    </source>
</reference>
<evidence type="ECO:0000313" key="1">
    <source>
        <dbReference type="EMBL" id="EME62791.1"/>
    </source>
</evidence>
<protein>
    <submittedName>
        <fullName evidence="1">Uncharacterized protein</fullName>
    </submittedName>
</protein>
<dbReference type="EMBL" id="AOHO01000034">
    <property type="protein sequence ID" value="EME62791.1"/>
    <property type="molecule type" value="Genomic_DNA"/>
</dbReference>
<proteinExistence type="predicted"/>
<evidence type="ECO:0000313" key="2">
    <source>
        <dbReference type="Proteomes" id="UP000054226"/>
    </source>
</evidence>
<dbReference type="Proteomes" id="UP000054226">
    <property type="component" value="Unassembled WGS sequence"/>
</dbReference>
<organism evidence="1 2">
    <name type="scientific">Amycolatopsis decaplanina DSM 44594</name>
    <dbReference type="NCBI Taxonomy" id="1284240"/>
    <lineage>
        <taxon>Bacteria</taxon>
        <taxon>Bacillati</taxon>
        <taxon>Actinomycetota</taxon>
        <taxon>Actinomycetes</taxon>
        <taxon>Pseudonocardiales</taxon>
        <taxon>Pseudonocardiaceae</taxon>
        <taxon>Amycolatopsis</taxon>
    </lineage>
</organism>
<sequence length="63" mass="7209">MSWALAIFSERGHAAWRSRHATECSDSTLIAARSFDDLATRRCHDGFIERSENDRWPNTNTSP</sequence>
<keyword evidence="2" id="KW-1185">Reference proteome</keyword>
<comment type="caution">
    <text evidence="1">The sequence shown here is derived from an EMBL/GenBank/DDBJ whole genome shotgun (WGS) entry which is preliminary data.</text>
</comment>
<dbReference type="AlphaFoldDB" id="M2XP33"/>
<gene>
    <name evidence="1" type="ORF">H074_07391</name>
</gene>